<name>Q3A6E3_SYNC1</name>
<gene>
    <name evidence="2" type="ordered locus">Pcar_0807</name>
</gene>
<dbReference type="AlphaFoldDB" id="Q3A6E3"/>
<dbReference type="eggNOG" id="ENOG5032YY3">
    <property type="taxonomic scope" value="Bacteria"/>
</dbReference>
<reference evidence="3" key="1">
    <citation type="submission" date="2005-10" db="EMBL/GenBank/DDBJ databases">
        <title>Complete sequence of Pelobacter carbinolicus DSM 2380.</title>
        <authorList>
            <person name="Copeland A."/>
            <person name="Lucas S."/>
            <person name="Lapidus A."/>
            <person name="Barry K."/>
            <person name="Detter J.C."/>
            <person name="Glavina T."/>
            <person name="Hammon N."/>
            <person name="Israni S."/>
            <person name="Pitluck S."/>
            <person name="Chertkov O."/>
            <person name="Schmutz J."/>
            <person name="Larimer F."/>
            <person name="Land M."/>
            <person name="Kyrpides N."/>
            <person name="Ivanova N."/>
            <person name="Richardson P."/>
        </authorList>
    </citation>
    <scope>NUCLEOTIDE SEQUENCE [LARGE SCALE GENOMIC DNA]</scope>
    <source>
        <strain evidence="3">DSM 2380 / NBRC 103641 / GraBd1</strain>
    </source>
</reference>
<reference evidence="2 3" key="2">
    <citation type="journal article" date="2012" name="BMC Genomics">
        <title>The genome of Pelobacter carbinolicus reveals surprising metabolic capabilities and physiological features.</title>
        <authorList>
            <person name="Aklujkar M."/>
            <person name="Haveman S.A."/>
            <person name="Didonato R.Jr."/>
            <person name="Chertkov O."/>
            <person name="Han C.S."/>
            <person name="Land M.L."/>
            <person name="Brown P."/>
            <person name="Lovley D.R."/>
        </authorList>
    </citation>
    <scope>NUCLEOTIDE SEQUENCE [LARGE SCALE GENOMIC DNA]</scope>
    <source>
        <strain evidence="3">DSM 2380 / NBRC 103641 / GraBd1</strain>
    </source>
</reference>
<dbReference type="KEGG" id="pca:Pcar_0807"/>
<dbReference type="HOGENOM" id="CLU_1068975_0_0_7"/>
<feature type="chain" id="PRO_5004223602" description="Outer membrane protein beta-barrel domain-containing protein" evidence="1">
    <location>
        <begin position="24"/>
        <end position="260"/>
    </location>
</feature>
<dbReference type="EMBL" id="CP000142">
    <property type="protein sequence ID" value="ABA88064.2"/>
    <property type="molecule type" value="Genomic_DNA"/>
</dbReference>
<dbReference type="RefSeq" id="WP_011340518.1">
    <property type="nucleotide sequence ID" value="NC_007498.2"/>
</dbReference>
<evidence type="ECO:0000313" key="3">
    <source>
        <dbReference type="Proteomes" id="UP000002534"/>
    </source>
</evidence>
<dbReference type="OrthoDB" id="6384956at2"/>
<sequence>MKQRLSSVILALFLTLFAGTAMAQGPAVSTLNGKAEVFGGSVDDDGAIIGAGSVSVPLGDLLGLQLDGAWGELDGDDEISGMGLHLFARDPSRYLLGFNVSHAELEDYEMRRYALEGEYYVGRITVAALGGLQEGDVDDAGFGSLDLRWYPLDDLKLELGGSIADDDERVHLGAEYQVVAGLAVFVDGALGDDDYDHVLAGARYYFGTQKPLIRRHREDDPVNNVIAGLLQSLGSISDATSSSGAAESSDDIIVPGGGEF</sequence>
<evidence type="ECO:0008006" key="4">
    <source>
        <dbReference type="Google" id="ProtNLM"/>
    </source>
</evidence>
<accession>Q3A6E3</accession>
<dbReference type="Proteomes" id="UP000002534">
    <property type="component" value="Chromosome"/>
</dbReference>
<feature type="signal peptide" evidence="1">
    <location>
        <begin position="1"/>
        <end position="23"/>
    </location>
</feature>
<organism evidence="2 3">
    <name type="scientific">Syntrophotalea carbinolica (strain DSM 2380 / NBRC 103641 / GraBd1)</name>
    <name type="common">Pelobacter carbinolicus</name>
    <dbReference type="NCBI Taxonomy" id="338963"/>
    <lineage>
        <taxon>Bacteria</taxon>
        <taxon>Pseudomonadati</taxon>
        <taxon>Thermodesulfobacteriota</taxon>
        <taxon>Desulfuromonadia</taxon>
        <taxon>Desulfuromonadales</taxon>
        <taxon>Syntrophotaleaceae</taxon>
        <taxon>Syntrophotalea</taxon>
    </lineage>
</organism>
<evidence type="ECO:0000256" key="1">
    <source>
        <dbReference type="SAM" id="SignalP"/>
    </source>
</evidence>
<proteinExistence type="predicted"/>
<keyword evidence="1" id="KW-0732">Signal</keyword>
<keyword evidence="3" id="KW-1185">Reference proteome</keyword>
<dbReference type="STRING" id="338963.Pcar_0807"/>
<dbReference type="SUPFAM" id="SSF56935">
    <property type="entry name" value="Porins"/>
    <property type="match status" value="1"/>
</dbReference>
<evidence type="ECO:0000313" key="2">
    <source>
        <dbReference type="EMBL" id="ABA88064.2"/>
    </source>
</evidence>
<protein>
    <recommendedName>
        <fullName evidence="4">Outer membrane protein beta-barrel domain-containing protein</fullName>
    </recommendedName>
</protein>